<evidence type="ECO:0000313" key="1">
    <source>
        <dbReference type="EMBL" id="TCP69578.1"/>
    </source>
</evidence>
<name>A0A4R2RY56_9BACL</name>
<gene>
    <name evidence="1" type="ORF">EDD57_10714</name>
</gene>
<dbReference type="Pfam" id="PF20316">
    <property type="entry name" value="DUF6612"/>
    <property type="match status" value="1"/>
</dbReference>
<dbReference type="PROSITE" id="PS51257">
    <property type="entry name" value="PROKAR_LIPOPROTEIN"/>
    <property type="match status" value="1"/>
</dbReference>
<protein>
    <recommendedName>
        <fullName evidence="3">Lipoprotein</fullName>
    </recommendedName>
</protein>
<dbReference type="OrthoDB" id="2986930at2"/>
<evidence type="ECO:0000313" key="2">
    <source>
        <dbReference type="Proteomes" id="UP000294746"/>
    </source>
</evidence>
<dbReference type="EMBL" id="SLXV01000007">
    <property type="protein sequence ID" value="TCP69578.1"/>
    <property type="molecule type" value="Genomic_DNA"/>
</dbReference>
<organism evidence="1 2">
    <name type="scientific">Baia soyae</name>
    <dbReference type="NCBI Taxonomy" id="1544746"/>
    <lineage>
        <taxon>Bacteria</taxon>
        <taxon>Bacillati</taxon>
        <taxon>Bacillota</taxon>
        <taxon>Bacilli</taxon>
        <taxon>Bacillales</taxon>
        <taxon>Thermoactinomycetaceae</taxon>
        <taxon>Baia</taxon>
    </lineage>
</organism>
<proteinExistence type="predicted"/>
<dbReference type="InterPro" id="IPR046720">
    <property type="entry name" value="DUF6612"/>
</dbReference>
<dbReference type="AlphaFoldDB" id="A0A4R2RY56"/>
<evidence type="ECO:0008006" key="3">
    <source>
        <dbReference type="Google" id="ProtNLM"/>
    </source>
</evidence>
<dbReference type="RefSeq" id="WP_131848143.1">
    <property type="nucleotide sequence ID" value="NZ_SLXV01000007.1"/>
</dbReference>
<dbReference type="Proteomes" id="UP000294746">
    <property type="component" value="Unassembled WGS sequence"/>
</dbReference>
<sequence>MKTLIRSTSILMLTTTLLIGCQPKEAAKPEKAKDTQATVETKKEELTTDELMAKIEANKKAHTYQLMVKGALSIAGTQVQFEENSIVEEAVNPKIKHQVGTSKTLGSSEKVESYEKDGLTYSYQDKKKTWTKTKSAKKADPFSNMDTSLQSFKSMKEAVSSSHEGNQYKIVFDISKAKNRSALEKELTSSFTQDADSQMRAAFKGIKLKSYTLTFTFDDKTFAQTSLEGSLELSTDSKTKPTSVKATVKQNQFAPFNGTITIPADVVKKAKQVSE</sequence>
<keyword evidence="2" id="KW-1185">Reference proteome</keyword>
<reference evidence="1 2" key="1">
    <citation type="submission" date="2019-03" db="EMBL/GenBank/DDBJ databases">
        <title>Genomic Encyclopedia of Type Strains, Phase IV (KMG-IV): sequencing the most valuable type-strain genomes for metagenomic binning, comparative biology and taxonomic classification.</title>
        <authorList>
            <person name="Goeker M."/>
        </authorList>
    </citation>
    <scope>NUCLEOTIDE SEQUENCE [LARGE SCALE GENOMIC DNA]</scope>
    <source>
        <strain evidence="1 2">DSM 46831</strain>
    </source>
</reference>
<comment type="caution">
    <text evidence="1">The sequence shown here is derived from an EMBL/GenBank/DDBJ whole genome shotgun (WGS) entry which is preliminary data.</text>
</comment>
<accession>A0A4R2RY56</accession>